<accession>A0A0C3BWN6</accession>
<sequence length="117" mass="13242">MSLDSCLWHFFDFTSWISAFGLSGPHSLSYLNDMMRAHCRRSEATLPVRRISNFGTSLGISERIPCALGFASLAYQGMLCVTCRWRRLGLLTTLDPETDHHFRSKSVPPSNRSTVRC</sequence>
<evidence type="ECO:0000313" key="1">
    <source>
        <dbReference type="EMBL" id="KIM81782.1"/>
    </source>
</evidence>
<keyword evidence="2" id="KW-1185">Reference proteome</keyword>
<dbReference type="Proteomes" id="UP000054166">
    <property type="component" value="Unassembled WGS sequence"/>
</dbReference>
<dbReference type="EMBL" id="KN832997">
    <property type="protein sequence ID" value="KIM81782.1"/>
    <property type="molecule type" value="Genomic_DNA"/>
</dbReference>
<reference evidence="1 2" key="1">
    <citation type="submission" date="2014-04" db="EMBL/GenBank/DDBJ databases">
        <authorList>
            <consortium name="DOE Joint Genome Institute"/>
            <person name="Kuo A."/>
            <person name="Tarkka M."/>
            <person name="Buscot F."/>
            <person name="Kohler A."/>
            <person name="Nagy L.G."/>
            <person name="Floudas D."/>
            <person name="Copeland A."/>
            <person name="Barry K.W."/>
            <person name="Cichocki N."/>
            <person name="Veneault-Fourrey C."/>
            <person name="LaButti K."/>
            <person name="Lindquist E.A."/>
            <person name="Lipzen A."/>
            <person name="Lundell T."/>
            <person name="Morin E."/>
            <person name="Murat C."/>
            <person name="Sun H."/>
            <person name="Tunlid A."/>
            <person name="Henrissat B."/>
            <person name="Grigoriev I.V."/>
            <person name="Hibbett D.S."/>
            <person name="Martin F."/>
            <person name="Nordberg H.P."/>
            <person name="Cantor M.N."/>
            <person name="Hua S.X."/>
        </authorList>
    </citation>
    <scope>NUCLEOTIDE SEQUENCE [LARGE SCALE GENOMIC DNA]</scope>
    <source>
        <strain evidence="1 2">F 1598</strain>
    </source>
</reference>
<proteinExistence type="predicted"/>
<dbReference type="HOGENOM" id="CLU_2085674_0_0_1"/>
<name>A0A0C3BWN6_PILCF</name>
<reference evidence="2" key="2">
    <citation type="submission" date="2015-01" db="EMBL/GenBank/DDBJ databases">
        <title>Evolutionary Origins and Diversification of the Mycorrhizal Mutualists.</title>
        <authorList>
            <consortium name="DOE Joint Genome Institute"/>
            <consortium name="Mycorrhizal Genomics Consortium"/>
            <person name="Kohler A."/>
            <person name="Kuo A."/>
            <person name="Nagy L.G."/>
            <person name="Floudas D."/>
            <person name="Copeland A."/>
            <person name="Barry K.W."/>
            <person name="Cichocki N."/>
            <person name="Veneault-Fourrey C."/>
            <person name="LaButti K."/>
            <person name="Lindquist E.A."/>
            <person name="Lipzen A."/>
            <person name="Lundell T."/>
            <person name="Morin E."/>
            <person name="Murat C."/>
            <person name="Riley R."/>
            <person name="Ohm R."/>
            <person name="Sun H."/>
            <person name="Tunlid A."/>
            <person name="Henrissat B."/>
            <person name="Grigoriev I.V."/>
            <person name="Hibbett D.S."/>
            <person name="Martin F."/>
        </authorList>
    </citation>
    <scope>NUCLEOTIDE SEQUENCE [LARGE SCALE GENOMIC DNA]</scope>
    <source>
        <strain evidence="2">F 1598</strain>
    </source>
</reference>
<protein>
    <submittedName>
        <fullName evidence="1">Uncharacterized protein</fullName>
    </submittedName>
</protein>
<organism evidence="1 2">
    <name type="scientific">Piloderma croceum (strain F 1598)</name>
    <dbReference type="NCBI Taxonomy" id="765440"/>
    <lineage>
        <taxon>Eukaryota</taxon>
        <taxon>Fungi</taxon>
        <taxon>Dikarya</taxon>
        <taxon>Basidiomycota</taxon>
        <taxon>Agaricomycotina</taxon>
        <taxon>Agaricomycetes</taxon>
        <taxon>Agaricomycetidae</taxon>
        <taxon>Atheliales</taxon>
        <taxon>Atheliaceae</taxon>
        <taxon>Piloderma</taxon>
    </lineage>
</organism>
<dbReference type="InParanoid" id="A0A0C3BWN6"/>
<gene>
    <name evidence="1" type="ORF">PILCRDRAFT_821129</name>
</gene>
<evidence type="ECO:0000313" key="2">
    <source>
        <dbReference type="Proteomes" id="UP000054166"/>
    </source>
</evidence>
<dbReference type="AlphaFoldDB" id="A0A0C3BWN6"/>